<protein>
    <submittedName>
        <fullName evidence="2">Uncharacterized protein</fullName>
    </submittedName>
</protein>
<feature type="compositionally biased region" description="Polar residues" evidence="1">
    <location>
        <begin position="119"/>
        <end position="131"/>
    </location>
</feature>
<name>A0A0K2V4V3_LEPSM</name>
<evidence type="ECO:0000256" key="1">
    <source>
        <dbReference type="SAM" id="MobiDB-lite"/>
    </source>
</evidence>
<evidence type="ECO:0000313" key="2">
    <source>
        <dbReference type="EMBL" id="CDW45573.1"/>
    </source>
</evidence>
<organism evidence="2">
    <name type="scientific">Lepeophtheirus salmonis</name>
    <name type="common">Salmon louse</name>
    <name type="synonym">Caligus salmonis</name>
    <dbReference type="NCBI Taxonomy" id="72036"/>
    <lineage>
        <taxon>Eukaryota</taxon>
        <taxon>Metazoa</taxon>
        <taxon>Ecdysozoa</taxon>
        <taxon>Arthropoda</taxon>
        <taxon>Crustacea</taxon>
        <taxon>Multicrustacea</taxon>
        <taxon>Hexanauplia</taxon>
        <taxon>Copepoda</taxon>
        <taxon>Siphonostomatoida</taxon>
        <taxon>Caligidae</taxon>
        <taxon>Lepeophtheirus</taxon>
    </lineage>
</organism>
<feature type="region of interest" description="Disordered" evidence="1">
    <location>
        <begin position="41"/>
        <end position="67"/>
    </location>
</feature>
<feature type="compositionally biased region" description="Acidic residues" evidence="1">
    <location>
        <begin position="96"/>
        <end position="106"/>
    </location>
</feature>
<proteinExistence type="predicted"/>
<feature type="region of interest" description="Disordered" evidence="1">
    <location>
        <begin position="81"/>
        <end position="131"/>
    </location>
</feature>
<sequence>ALSRTADLRHSLTVKPKLSLVSKMLSNLASYIFGSGEQETGQSSLGVVAGGPSLGQHPGGSPVSSEEEGWVLVGTPPHDLNLGSIHEIPGSLLSSGEEEEEGDESNYSEGTPMEEGRLSSASRAGPSSTLTGSVLTRSKAMVAAQQAMQKKTKKALSAKMLERQNKAVKISASGSCKKQSLKHNFSIKSSGINKQLKQC</sequence>
<reference evidence="2" key="1">
    <citation type="submission" date="2014-05" db="EMBL/GenBank/DDBJ databases">
        <authorList>
            <person name="Chronopoulou M."/>
        </authorList>
    </citation>
    <scope>NUCLEOTIDE SEQUENCE</scope>
    <source>
        <tissue evidence="2">Whole organism</tissue>
    </source>
</reference>
<dbReference type="EMBL" id="HACA01028212">
    <property type="protein sequence ID" value="CDW45573.1"/>
    <property type="molecule type" value="Transcribed_RNA"/>
</dbReference>
<dbReference type="AlphaFoldDB" id="A0A0K2V4V3"/>
<feature type="non-terminal residue" evidence="2">
    <location>
        <position position="1"/>
    </location>
</feature>
<accession>A0A0K2V4V3</accession>